<dbReference type="CDD" id="cd00452">
    <property type="entry name" value="KDPG_aldolase"/>
    <property type="match status" value="1"/>
</dbReference>
<dbReference type="EC" id="4.1.2.14" evidence="5"/>
<comment type="pathway">
    <text evidence="2">Carbohydrate acid metabolism; 2-dehydro-3-deoxy-D-gluconate degradation; D-glyceraldehyde 3-phosphate and pyruvate from 2-dehydro-3-deoxy-D-gluconate: step 2/2.</text>
</comment>
<dbReference type="EMBL" id="JAUQUB010000004">
    <property type="protein sequence ID" value="MDO7883262.1"/>
    <property type="molecule type" value="Genomic_DNA"/>
</dbReference>
<comment type="subunit">
    <text evidence="4">Homotrimer.</text>
</comment>
<dbReference type="RefSeq" id="WP_305003692.1">
    <property type="nucleotide sequence ID" value="NZ_JAUQUB010000004.1"/>
</dbReference>
<dbReference type="InterPro" id="IPR031337">
    <property type="entry name" value="KDPG/KHG_AS_1"/>
</dbReference>
<evidence type="ECO:0000256" key="6">
    <source>
        <dbReference type="ARBA" id="ARBA00023239"/>
    </source>
</evidence>
<keyword evidence="7" id="KW-0704">Schiff base</keyword>
<dbReference type="PROSITE" id="PS00160">
    <property type="entry name" value="ALDOLASE_KDPG_KHG_2"/>
    <property type="match status" value="1"/>
</dbReference>
<sequence length="209" mass="21272">MPSARETLSGSIVPVVVLDDAGVAPDLVAALAAGGIDTVELTLRTPAGLDAIRSVAGSSSVIGAGTVLTVRQVEEVADAGAAFVVSPGFDDEVVQRSLELGLTVLPGIATPTELQRALKTGLRDVKLFPADRLGGLDMIRALSGPFPGVGFMPSGGVSPANARDYLGHPSVFAISGSWMVQRDLIARGDFDEIARLSAEAVALLAGAEA</sequence>
<evidence type="ECO:0000256" key="4">
    <source>
        <dbReference type="ARBA" id="ARBA00011233"/>
    </source>
</evidence>
<evidence type="ECO:0000256" key="8">
    <source>
        <dbReference type="ARBA" id="ARBA00023277"/>
    </source>
</evidence>
<dbReference type="PROSITE" id="PS00159">
    <property type="entry name" value="ALDOLASE_KDPG_KHG_1"/>
    <property type="match status" value="1"/>
</dbReference>
<comment type="caution">
    <text evidence="9">The sequence shown here is derived from an EMBL/GenBank/DDBJ whole genome shotgun (WGS) entry which is preliminary data.</text>
</comment>
<evidence type="ECO:0000313" key="9">
    <source>
        <dbReference type="EMBL" id="MDO7883262.1"/>
    </source>
</evidence>
<evidence type="ECO:0000256" key="5">
    <source>
        <dbReference type="ARBA" id="ARBA00013063"/>
    </source>
</evidence>
<reference evidence="9 10" key="1">
    <citation type="submission" date="2023-07" db="EMBL/GenBank/DDBJ databases">
        <title>Protaetiibacter sp. nov WY-16 isolated from soil.</title>
        <authorList>
            <person name="Liu B."/>
            <person name="Wan Y."/>
        </authorList>
    </citation>
    <scope>NUCLEOTIDE SEQUENCE [LARGE SCALE GENOMIC DNA]</scope>
    <source>
        <strain evidence="9 10">WY-16</strain>
    </source>
</reference>
<proteinExistence type="inferred from homology"/>
<evidence type="ECO:0000256" key="2">
    <source>
        <dbReference type="ARBA" id="ARBA00004736"/>
    </source>
</evidence>
<dbReference type="InterPro" id="IPR000887">
    <property type="entry name" value="Aldlse_KDPG_KHG"/>
</dbReference>
<dbReference type="InterPro" id="IPR013785">
    <property type="entry name" value="Aldolase_TIM"/>
</dbReference>
<dbReference type="PANTHER" id="PTHR30246:SF1">
    <property type="entry name" value="2-DEHYDRO-3-DEOXY-6-PHOSPHOGALACTONATE ALDOLASE-RELATED"/>
    <property type="match status" value="1"/>
</dbReference>
<dbReference type="InterPro" id="IPR031338">
    <property type="entry name" value="KDPG/KHG_AS_2"/>
</dbReference>
<keyword evidence="6 9" id="KW-0456">Lyase</keyword>
<evidence type="ECO:0000256" key="3">
    <source>
        <dbReference type="ARBA" id="ARBA00006906"/>
    </source>
</evidence>
<gene>
    <name evidence="9" type="primary">eda</name>
    <name evidence="9" type="ORF">Q5716_13580</name>
</gene>
<dbReference type="NCBIfam" id="TIGR01182">
    <property type="entry name" value="eda"/>
    <property type="match status" value="1"/>
</dbReference>
<organism evidence="9 10">
    <name type="scientific">Antiquaquibacter soli</name>
    <dbReference type="NCBI Taxonomy" id="3064523"/>
    <lineage>
        <taxon>Bacteria</taxon>
        <taxon>Bacillati</taxon>
        <taxon>Actinomycetota</taxon>
        <taxon>Actinomycetes</taxon>
        <taxon>Micrococcales</taxon>
        <taxon>Microbacteriaceae</taxon>
        <taxon>Antiquaquibacter</taxon>
    </lineage>
</organism>
<protein>
    <recommendedName>
        <fullName evidence="5">2-dehydro-3-deoxy-phosphogluconate aldolase</fullName>
        <ecNumber evidence="5">4.1.2.14</ecNumber>
    </recommendedName>
</protein>
<dbReference type="SUPFAM" id="SSF51569">
    <property type="entry name" value="Aldolase"/>
    <property type="match status" value="1"/>
</dbReference>
<dbReference type="GO" id="GO:0008675">
    <property type="term" value="F:2-dehydro-3-deoxy-phosphogluconate aldolase activity"/>
    <property type="evidence" value="ECO:0007669"/>
    <property type="project" value="UniProtKB-EC"/>
</dbReference>
<dbReference type="GO" id="GO:0008700">
    <property type="term" value="F:(R,S)-4-hydroxy-2-oxoglutarate aldolase activity"/>
    <property type="evidence" value="ECO:0007669"/>
    <property type="project" value="UniProtKB-EC"/>
</dbReference>
<dbReference type="Pfam" id="PF01081">
    <property type="entry name" value="Aldolase"/>
    <property type="match status" value="1"/>
</dbReference>
<dbReference type="Gene3D" id="3.20.20.70">
    <property type="entry name" value="Aldolase class I"/>
    <property type="match status" value="1"/>
</dbReference>
<comment type="similarity">
    <text evidence="3">Belongs to the KHG/KDPG aldolase family.</text>
</comment>
<evidence type="ECO:0000256" key="1">
    <source>
        <dbReference type="ARBA" id="ARBA00000654"/>
    </source>
</evidence>
<name>A0ABT9BQI5_9MICO</name>
<keyword evidence="10" id="KW-1185">Reference proteome</keyword>
<accession>A0ABT9BQI5</accession>
<dbReference type="Proteomes" id="UP001241072">
    <property type="component" value="Unassembled WGS sequence"/>
</dbReference>
<comment type="catalytic activity">
    <reaction evidence="1">
        <text>2-dehydro-3-deoxy-6-phospho-D-gluconate = D-glyceraldehyde 3-phosphate + pyruvate</text>
        <dbReference type="Rhea" id="RHEA:17089"/>
        <dbReference type="ChEBI" id="CHEBI:15361"/>
        <dbReference type="ChEBI" id="CHEBI:57569"/>
        <dbReference type="ChEBI" id="CHEBI:59776"/>
        <dbReference type="EC" id="4.1.2.14"/>
    </reaction>
</comment>
<evidence type="ECO:0000313" key="10">
    <source>
        <dbReference type="Proteomes" id="UP001241072"/>
    </source>
</evidence>
<keyword evidence="8" id="KW-0119">Carbohydrate metabolism</keyword>
<evidence type="ECO:0000256" key="7">
    <source>
        <dbReference type="ARBA" id="ARBA00023270"/>
    </source>
</evidence>
<dbReference type="PANTHER" id="PTHR30246">
    <property type="entry name" value="2-KETO-3-DEOXY-6-PHOSPHOGLUCONATE ALDOLASE"/>
    <property type="match status" value="1"/>
</dbReference>